<evidence type="ECO:0000256" key="2">
    <source>
        <dbReference type="SAM" id="SignalP"/>
    </source>
</evidence>
<name>A0ABR8NXL8_9GAMM</name>
<dbReference type="PANTHER" id="PTHR33376:SF4">
    <property type="entry name" value="SIALIC ACID-BINDING PERIPLASMIC PROTEIN SIAP"/>
    <property type="match status" value="1"/>
</dbReference>
<dbReference type="NCBIfam" id="NF037995">
    <property type="entry name" value="TRAP_S1"/>
    <property type="match status" value="1"/>
</dbReference>
<keyword evidence="1 2" id="KW-0732">Signal</keyword>
<proteinExistence type="predicted"/>
<protein>
    <submittedName>
        <fullName evidence="3">TRAP transporter substrate-binding protein</fullName>
    </submittedName>
</protein>
<evidence type="ECO:0000313" key="4">
    <source>
        <dbReference type="Proteomes" id="UP000604161"/>
    </source>
</evidence>
<gene>
    <name evidence="3" type="ORF">IF202_06920</name>
</gene>
<comment type="caution">
    <text evidence="3">The sequence shown here is derived from an EMBL/GenBank/DDBJ whole genome shotgun (WGS) entry which is preliminary data.</text>
</comment>
<feature type="chain" id="PRO_5046657775" evidence="2">
    <location>
        <begin position="25"/>
        <end position="342"/>
    </location>
</feature>
<keyword evidence="4" id="KW-1185">Reference proteome</keyword>
<feature type="signal peptide" evidence="2">
    <location>
        <begin position="1"/>
        <end position="24"/>
    </location>
</feature>
<dbReference type="Gene3D" id="3.40.190.170">
    <property type="entry name" value="Bacterial extracellular solute-binding protein, family 7"/>
    <property type="match status" value="1"/>
</dbReference>
<dbReference type="EMBL" id="JACYFC010000002">
    <property type="protein sequence ID" value="MBD5770780.1"/>
    <property type="molecule type" value="Genomic_DNA"/>
</dbReference>
<dbReference type="RefSeq" id="WP_191594158.1">
    <property type="nucleotide sequence ID" value="NZ_JACYFC010000002.1"/>
</dbReference>
<dbReference type="InterPro" id="IPR018389">
    <property type="entry name" value="DctP_fam"/>
</dbReference>
<evidence type="ECO:0000256" key="1">
    <source>
        <dbReference type="ARBA" id="ARBA00022729"/>
    </source>
</evidence>
<dbReference type="PANTHER" id="PTHR33376">
    <property type="match status" value="1"/>
</dbReference>
<sequence length="342" mass="36906">MKLKFLVKAISTGLLVGSTAMASAADYDLTMASTTPVASPWGKTLTSFQSLVKQYTDDQVNINASFGGALGNDTQLLQKAQLGSTVQGAQSSGANLGSVVHAFKSFDVPYIIKSIETSNKLFYPYGTLGGEAVDELQSLMAKKNLRLLYVMPFEFRGILTTDKKVQTPADMQGLKIRVTPSEVERSMITELGSGATTLGISEVYTALQTGTVDGLAIPPATAVAFGLHEVAGNMNLLNFQPHGSFMTVNARTWNKLPQDLQMKVQRAADDAVKQNAAFFEIELTNALEKFKAQGVNVITPTSAEQDAFTAIIQAPTTKIATKDFNKDEKHFFETLKSTLDNI</sequence>
<organism evidence="3 4">
    <name type="scientific">Marinomonas colpomeniae</name>
    <dbReference type="NCBI Taxonomy" id="2774408"/>
    <lineage>
        <taxon>Bacteria</taxon>
        <taxon>Pseudomonadati</taxon>
        <taxon>Pseudomonadota</taxon>
        <taxon>Gammaproteobacteria</taxon>
        <taxon>Oceanospirillales</taxon>
        <taxon>Oceanospirillaceae</taxon>
        <taxon>Marinomonas</taxon>
    </lineage>
</organism>
<dbReference type="CDD" id="cd13603">
    <property type="entry name" value="PBP2_TRAP_Siap_TeaA_like"/>
    <property type="match status" value="1"/>
</dbReference>
<accession>A0ABR8NXL8</accession>
<dbReference type="InterPro" id="IPR038404">
    <property type="entry name" value="TRAP_DctP_sf"/>
</dbReference>
<dbReference type="Pfam" id="PF03480">
    <property type="entry name" value="DctP"/>
    <property type="match status" value="1"/>
</dbReference>
<evidence type="ECO:0000313" key="3">
    <source>
        <dbReference type="EMBL" id="MBD5770780.1"/>
    </source>
</evidence>
<dbReference type="Proteomes" id="UP000604161">
    <property type="component" value="Unassembled WGS sequence"/>
</dbReference>
<reference evidence="3 4" key="1">
    <citation type="submission" date="2020-09" db="EMBL/GenBank/DDBJ databases">
        <title>Marinomonas sp. nov., isolated from the cysticercosis algae of Qingdao, China.</title>
        <authorList>
            <person name="Sun X."/>
        </authorList>
    </citation>
    <scope>NUCLEOTIDE SEQUENCE [LARGE SCALE GENOMIC DNA]</scope>
    <source>
        <strain evidence="3 4">SM2066</strain>
    </source>
</reference>